<keyword evidence="2" id="KW-0812">Transmembrane</keyword>
<proteinExistence type="predicted"/>
<feature type="region of interest" description="Disordered" evidence="1">
    <location>
        <begin position="130"/>
        <end position="151"/>
    </location>
</feature>
<dbReference type="AlphaFoldDB" id="A0A1I7TM24"/>
<dbReference type="eggNOG" id="ENOG502TFYD">
    <property type="taxonomic scope" value="Eukaryota"/>
</dbReference>
<organism evidence="4 5">
    <name type="scientific">Caenorhabditis tropicalis</name>
    <dbReference type="NCBI Taxonomy" id="1561998"/>
    <lineage>
        <taxon>Eukaryota</taxon>
        <taxon>Metazoa</taxon>
        <taxon>Ecdysozoa</taxon>
        <taxon>Nematoda</taxon>
        <taxon>Chromadorea</taxon>
        <taxon>Rhabditida</taxon>
        <taxon>Rhabditina</taxon>
        <taxon>Rhabditomorpha</taxon>
        <taxon>Rhabditoidea</taxon>
        <taxon>Rhabditidae</taxon>
        <taxon>Peloderinae</taxon>
        <taxon>Caenorhabditis</taxon>
    </lineage>
</organism>
<keyword evidence="2" id="KW-1133">Transmembrane helix</keyword>
<sequence length="312" mass="34426">MNRQRFLFLALFLLPVYWCFDGILLTTIQVHSDVGIITCGKSLNLTIDAVKETPLCENEVQIANNAIVTFTYNSTAAFDGFKNISFLLEATVSDINGSISETNNYTGTYMFDEKSVANKVSVATLTLNKVAPPPPPPTTTTTKKTKKAEKEEGEVVQIEQFDGITSTEVHLTINYVHLKYDDSGKKVVENNGGAVAVAIIEGIALIAILAYMGYRTMVKHRMKETTMNAAMYGYDNNSRITVPDSIRMSDIPPPRDPTYATPPTPSTLQSPTRNTVMTTQELVVPTSTAASTRPTTTNTEQFRDPFDTLENW</sequence>
<evidence type="ECO:0000256" key="1">
    <source>
        <dbReference type="SAM" id="MobiDB-lite"/>
    </source>
</evidence>
<feature type="region of interest" description="Disordered" evidence="1">
    <location>
        <begin position="246"/>
        <end position="312"/>
    </location>
</feature>
<dbReference type="STRING" id="1561998.A0A1I7TM24"/>
<dbReference type="Proteomes" id="UP000095282">
    <property type="component" value="Unplaced"/>
</dbReference>
<evidence type="ECO:0000313" key="5">
    <source>
        <dbReference type="WBParaSite" id="Csp11.Scaffold628.g7259.t1"/>
    </source>
</evidence>
<name>A0A1I7TM24_9PELO</name>
<feature type="compositionally biased region" description="Pro residues" evidence="1">
    <location>
        <begin position="251"/>
        <end position="265"/>
    </location>
</feature>
<evidence type="ECO:0000313" key="4">
    <source>
        <dbReference type="Proteomes" id="UP000095282"/>
    </source>
</evidence>
<dbReference type="WBParaSite" id="Csp11.Scaffold628.g7259.t1">
    <property type="protein sequence ID" value="Csp11.Scaffold628.g7259.t1"/>
    <property type="gene ID" value="Csp11.Scaffold628.g7259"/>
</dbReference>
<feature type="transmembrane region" description="Helical" evidence="2">
    <location>
        <begin position="193"/>
        <end position="214"/>
    </location>
</feature>
<protein>
    <submittedName>
        <fullName evidence="5">Mid2 domain-containing protein</fullName>
    </submittedName>
</protein>
<reference evidence="5" key="1">
    <citation type="submission" date="2016-11" db="UniProtKB">
        <authorList>
            <consortium name="WormBaseParasite"/>
        </authorList>
    </citation>
    <scope>IDENTIFICATION</scope>
</reference>
<feature type="signal peptide" evidence="3">
    <location>
        <begin position="1"/>
        <end position="19"/>
    </location>
</feature>
<accession>A0A1I7TM24</accession>
<evidence type="ECO:0000256" key="3">
    <source>
        <dbReference type="SAM" id="SignalP"/>
    </source>
</evidence>
<evidence type="ECO:0000256" key="2">
    <source>
        <dbReference type="SAM" id="Phobius"/>
    </source>
</evidence>
<keyword evidence="4" id="KW-1185">Reference proteome</keyword>
<feature type="chain" id="PRO_5009307682" evidence="3">
    <location>
        <begin position="20"/>
        <end position="312"/>
    </location>
</feature>
<feature type="compositionally biased region" description="Low complexity" evidence="1">
    <location>
        <begin position="285"/>
        <end position="299"/>
    </location>
</feature>
<keyword evidence="2" id="KW-0472">Membrane</keyword>
<keyword evidence="3" id="KW-0732">Signal</keyword>